<dbReference type="SUPFAM" id="SSF47473">
    <property type="entry name" value="EF-hand"/>
    <property type="match status" value="1"/>
</dbReference>
<dbReference type="Gene3D" id="1.10.238.10">
    <property type="entry name" value="EF-hand"/>
    <property type="match status" value="1"/>
</dbReference>
<comment type="caution">
    <text evidence="4">The sequence shown here is derived from an EMBL/GenBank/DDBJ whole genome shotgun (WGS) entry which is preliminary data.</text>
</comment>
<dbReference type="SMART" id="SM00054">
    <property type="entry name" value="EFh"/>
    <property type="match status" value="2"/>
</dbReference>
<evidence type="ECO:0000259" key="3">
    <source>
        <dbReference type="PROSITE" id="PS50222"/>
    </source>
</evidence>
<evidence type="ECO:0000313" key="5">
    <source>
        <dbReference type="Proteomes" id="UP001186944"/>
    </source>
</evidence>
<feature type="compositionally biased region" description="Basic and acidic residues" evidence="2">
    <location>
        <begin position="37"/>
        <end position="60"/>
    </location>
</feature>
<organism evidence="4 5">
    <name type="scientific">Pinctada imbricata</name>
    <name type="common">Atlantic pearl-oyster</name>
    <name type="synonym">Pinctada martensii</name>
    <dbReference type="NCBI Taxonomy" id="66713"/>
    <lineage>
        <taxon>Eukaryota</taxon>
        <taxon>Metazoa</taxon>
        <taxon>Spiralia</taxon>
        <taxon>Lophotrochozoa</taxon>
        <taxon>Mollusca</taxon>
        <taxon>Bivalvia</taxon>
        <taxon>Autobranchia</taxon>
        <taxon>Pteriomorphia</taxon>
        <taxon>Pterioida</taxon>
        <taxon>Pterioidea</taxon>
        <taxon>Pteriidae</taxon>
        <taxon>Pinctada</taxon>
    </lineage>
</organism>
<dbReference type="InterPro" id="IPR018247">
    <property type="entry name" value="EF_Hand_1_Ca_BS"/>
</dbReference>
<dbReference type="InterPro" id="IPR002048">
    <property type="entry name" value="EF_hand_dom"/>
</dbReference>
<accession>A0AA89BZP9</accession>
<dbReference type="PROSITE" id="PS50222">
    <property type="entry name" value="EF_HAND_2"/>
    <property type="match status" value="2"/>
</dbReference>
<proteinExistence type="predicted"/>
<feature type="compositionally biased region" description="Basic and acidic residues" evidence="2">
    <location>
        <begin position="18"/>
        <end position="29"/>
    </location>
</feature>
<evidence type="ECO:0000256" key="2">
    <source>
        <dbReference type="SAM" id="MobiDB-lite"/>
    </source>
</evidence>
<reference evidence="4" key="1">
    <citation type="submission" date="2019-08" db="EMBL/GenBank/DDBJ databases">
        <title>The improved chromosome-level genome for the pearl oyster Pinctada fucata martensii using PacBio sequencing and Hi-C.</title>
        <authorList>
            <person name="Zheng Z."/>
        </authorList>
    </citation>
    <scope>NUCLEOTIDE SEQUENCE</scope>
    <source>
        <strain evidence="4">ZZ-2019</strain>
        <tissue evidence="4">Adductor muscle</tissue>
    </source>
</reference>
<evidence type="ECO:0000256" key="1">
    <source>
        <dbReference type="ARBA" id="ARBA00022837"/>
    </source>
</evidence>
<dbReference type="CDD" id="cd00051">
    <property type="entry name" value="EFh"/>
    <property type="match status" value="1"/>
</dbReference>
<evidence type="ECO:0000313" key="4">
    <source>
        <dbReference type="EMBL" id="KAK3093717.1"/>
    </source>
</evidence>
<feature type="domain" description="EF-hand" evidence="3">
    <location>
        <begin position="146"/>
        <end position="181"/>
    </location>
</feature>
<gene>
    <name evidence="4" type="ORF">FSP39_019203</name>
</gene>
<keyword evidence="1" id="KW-0106">Calcium</keyword>
<keyword evidence="5" id="KW-1185">Reference proteome</keyword>
<dbReference type="Proteomes" id="UP001186944">
    <property type="component" value="Unassembled WGS sequence"/>
</dbReference>
<dbReference type="Pfam" id="PF13499">
    <property type="entry name" value="EF-hand_7"/>
    <property type="match status" value="1"/>
</dbReference>
<sequence>MAESEPSREIIAYIRERDEAKAEQKKSQDELLATKSKLYDAKSRIQELEEQLKEAKETSKKPVANGKVSTGNAKTNSKKAPPKSPTPQPKGGNPKASLAPPSSPQPPSATSGGVRHPPITGKEHLSNNTELYYEEIARTLPDLKLITVLEAEKKFNLADINKDGVIDKDELDKVLADNVTIFTPAQVEQIIKEIDQDNNGTLEFIEVLMVLEKMGKRRSKLANIPANVQDSQTKVCSIQ</sequence>
<dbReference type="EMBL" id="VSWD01000009">
    <property type="protein sequence ID" value="KAK3093717.1"/>
    <property type="molecule type" value="Genomic_DNA"/>
</dbReference>
<dbReference type="GO" id="GO:0005509">
    <property type="term" value="F:calcium ion binding"/>
    <property type="evidence" value="ECO:0007669"/>
    <property type="project" value="InterPro"/>
</dbReference>
<protein>
    <recommendedName>
        <fullName evidence="3">EF-hand domain-containing protein</fullName>
    </recommendedName>
</protein>
<dbReference type="AlphaFoldDB" id="A0AA89BZP9"/>
<feature type="region of interest" description="Disordered" evidence="2">
    <location>
        <begin position="18"/>
        <end position="126"/>
    </location>
</feature>
<dbReference type="PROSITE" id="PS00018">
    <property type="entry name" value="EF_HAND_1"/>
    <property type="match status" value="2"/>
</dbReference>
<feature type="domain" description="EF-hand" evidence="3">
    <location>
        <begin position="182"/>
        <end position="217"/>
    </location>
</feature>
<name>A0AA89BZP9_PINIB</name>
<dbReference type="InterPro" id="IPR011992">
    <property type="entry name" value="EF-hand-dom_pair"/>
</dbReference>